<protein>
    <submittedName>
        <fullName evidence="4">HotDog domain-containing protein</fullName>
    </submittedName>
</protein>
<dbReference type="InterPro" id="IPR039298">
    <property type="entry name" value="ACOT13"/>
</dbReference>
<dbReference type="CDD" id="cd03443">
    <property type="entry name" value="PaaI_thioesterase"/>
    <property type="match status" value="1"/>
</dbReference>
<dbReference type="GO" id="GO:0047617">
    <property type="term" value="F:fatty acyl-CoA hydrolase activity"/>
    <property type="evidence" value="ECO:0007669"/>
    <property type="project" value="InterPro"/>
</dbReference>
<keyword evidence="5" id="KW-1185">Reference proteome</keyword>
<dbReference type="PANTHER" id="PTHR21660">
    <property type="entry name" value="THIOESTERASE SUPERFAMILY MEMBER-RELATED"/>
    <property type="match status" value="1"/>
</dbReference>
<organism evidence="4 5">
    <name type="scientific">Rhodocollybia butyracea</name>
    <dbReference type="NCBI Taxonomy" id="206335"/>
    <lineage>
        <taxon>Eukaryota</taxon>
        <taxon>Fungi</taxon>
        <taxon>Dikarya</taxon>
        <taxon>Basidiomycota</taxon>
        <taxon>Agaricomycotina</taxon>
        <taxon>Agaricomycetes</taxon>
        <taxon>Agaricomycetidae</taxon>
        <taxon>Agaricales</taxon>
        <taxon>Marasmiineae</taxon>
        <taxon>Omphalotaceae</taxon>
        <taxon>Rhodocollybia</taxon>
    </lineage>
</organism>
<dbReference type="InterPro" id="IPR029069">
    <property type="entry name" value="HotDog_dom_sf"/>
</dbReference>
<comment type="similarity">
    <text evidence="1">Belongs to the thioesterase PaaI family.</text>
</comment>
<dbReference type="PANTHER" id="PTHR21660:SF1">
    <property type="entry name" value="ACYL-COENZYME A THIOESTERASE 13"/>
    <property type="match status" value="1"/>
</dbReference>
<dbReference type="OrthoDB" id="2831072at2759"/>
<name>A0A9P5U6B6_9AGAR</name>
<proteinExistence type="inferred from homology"/>
<sequence length="186" mass="20481">MSLVFDTTYTSSYTHNLITGNATNKIKKLADIVVHTPSHSPEWRPKLFAASIMDRMVLSEVNIGPITEEPSRQEAKVVFRLVVNEEMLNLANTVHGGALAYFVDFCSTIALGVLDPFHGVTVTQAMNIVFHSPASLDDTIRIVSRSVTTGGRSMSGKTEIWNETHRRLVVSGVQINMRASPPKSKL</sequence>
<evidence type="ECO:0000313" key="5">
    <source>
        <dbReference type="Proteomes" id="UP000772434"/>
    </source>
</evidence>
<gene>
    <name evidence="4" type="ORF">BDP27DRAFT_1326794</name>
</gene>
<evidence type="ECO:0000259" key="3">
    <source>
        <dbReference type="Pfam" id="PF03061"/>
    </source>
</evidence>
<comment type="caution">
    <text evidence="4">The sequence shown here is derived from an EMBL/GenBank/DDBJ whole genome shotgun (WGS) entry which is preliminary data.</text>
</comment>
<dbReference type="InterPro" id="IPR006683">
    <property type="entry name" value="Thioestr_dom"/>
</dbReference>
<keyword evidence="2" id="KW-0378">Hydrolase</keyword>
<accession>A0A9P5U6B6</accession>
<dbReference type="Gene3D" id="3.10.129.10">
    <property type="entry name" value="Hotdog Thioesterase"/>
    <property type="match status" value="1"/>
</dbReference>
<dbReference type="EMBL" id="JADNRY010000058">
    <property type="protein sequence ID" value="KAF9068700.1"/>
    <property type="molecule type" value="Genomic_DNA"/>
</dbReference>
<feature type="domain" description="Thioesterase" evidence="3">
    <location>
        <begin position="92"/>
        <end position="167"/>
    </location>
</feature>
<evidence type="ECO:0000313" key="4">
    <source>
        <dbReference type="EMBL" id="KAF9068700.1"/>
    </source>
</evidence>
<reference evidence="4" key="1">
    <citation type="submission" date="2020-11" db="EMBL/GenBank/DDBJ databases">
        <authorList>
            <consortium name="DOE Joint Genome Institute"/>
            <person name="Ahrendt S."/>
            <person name="Riley R."/>
            <person name="Andreopoulos W."/>
            <person name="Labutti K."/>
            <person name="Pangilinan J."/>
            <person name="Ruiz-Duenas F.J."/>
            <person name="Barrasa J.M."/>
            <person name="Sanchez-Garcia M."/>
            <person name="Camarero S."/>
            <person name="Miyauchi S."/>
            <person name="Serrano A."/>
            <person name="Linde D."/>
            <person name="Babiker R."/>
            <person name="Drula E."/>
            <person name="Ayuso-Fernandez I."/>
            <person name="Pacheco R."/>
            <person name="Padilla G."/>
            <person name="Ferreira P."/>
            <person name="Barriuso J."/>
            <person name="Kellner H."/>
            <person name="Castanera R."/>
            <person name="Alfaro M."/>
            <person name="Ramirez L."/>
            <person name="Pisabarro A.G."/>
            <person name="Kuo A."/>
            <person name="Tritt A."/>
            <person name="Lipzen A."/>
            <person name="He G."/>
            <person name="Yan M."/>
            <person name="Ng V."/>
            <person name="Cullen D."/>
            <person name="Martin F."/>
            <person name="Rosso M.-N."/>
            <person name="Henrissat B."/>
            <person name="Hibbett D."/>
            <person name="Martinez A.T."/>
            <person name="Grigoriev I.V."/>
        </authorList>
    </citation>
    <scope>NUCLEOTIDE SEQUENCE</scope>
    <source>
        <strain evidence="4">AH 40177</strain>
    </source>
</reference>
<evidence type="ECO:0000256" key="1">
    <source>
        <dbReference type="ARBA" id="ARBA00008324"/>
    </source>
</evidence>
<dbReference type="AlphaFoldDB" id="A0A9P5U6B6"/>
<dbReference type="Proteomes" id="UP000772434">
    <property type="component" value="Unassembled WGS sequence"/>
</dbReference>
<evidence type="ECO:0000256" key="2">
    <source>
        <dbReference type="ARBA" id="ARBA00022801"/>
    </source>
</evidence>
<dbReference type="Pfam" id="PF03061">
    <property type="entry name" value="4HBT"/>
    <property type="match status" value="1"/>
</dbReference>
<dbReference type="SUPFAM" id="SSF54637">
    <property type="entry name" value="Thioesterase/thiol ester dehydrase-isomerase"/>
    <property type="match status" value="1"/>
</dbReference>